<evidence type="ECO:0000313" key="2">
    <source>
        <dbReference type="EnsemblPlants" id="Zm00001eb341170_P001"/>
    </source>
</evidence>
<feature type="region of interest" description="Disordered" evidence="1">
    <location>
        <begin position="33"/>
        <end position="62"/>
    </location>
</feature>
<name>A0A804UFT9_MAIZE</name>
<evidence type="ECO:0000313" key="3">
    <source>
        <dbReference type="Proteomes" id="UP000007305"/>
    </source>
</evidence>
<dbReference type="Gramene" id="Zm00001eb341170_T001">
    <property type="protein sequence ID" value="Zm00001eb341170_P001"/>
    <property type="gene ID" value="Zm00001eb341170"/>
</dbReference>
<reference evidence="3" key="1">
    <citation type="journal article" date="2009" name="Science">
        <title>The B73 maize genome: complexity, diversity, and dynamics.</title>
        <authorList>
            <person name="Schnable P.S."/>
            <person name="Ware D."/>
            <person name="Fulton R.S."/>
            <person name="Stein J.C."/>
            <person name="Wei F."/>
            <person name="Pasternak S."/>
            <person name="Liang C."/>
            <person name="Zhang J."/>
            <person name="Fulton L."/>
            <person name="Graves T.A."/>
            <person name="Minx P."/>
            <person name="Reily A.D."/>
            <person name="Courtney L."/>
            <person name="Kruchowski S.S."/>
            <person name="Tomlinson C."/>
            <person name="Strong C."/>
            <person name="Delehaunty K."/>
            <person name="Fronick C."/>
            <person name="Courtney B."/>
            <person name="Rock S.M."/>
            <person name="Belter E."/>
            <person name="Du F."/>
            <person name="Kim K."/>
            <person name="Abbott R.M."/>
            <person name="Cotton M."/>
            <person name="Levy A."/>
            <person name="Marchetto P."/>
            <person name="Ochoa K."/>
            <person name="Jackson S.M."/>
            <person name="Gillam B."/>
            <person name="Chen W."/>
            <person name="Yan L."/>
            <person name="Higginbotham J."/>
            <person name="Cardenas M."/>
            <person name="Waligorski J."/>
            <person name="Applebaum E."/>
            <person name="Phelps L."/>
            <person name="Falcone J."/>
            <person name="Kanchi K."/>
            <person name="Thane T."/>
            <person name="Scimone A."/>
            <person name="Thane N."/>
            <person name="Henke J."/>
            <person name="Wang T."/>
            <person name="Ruppert J."/>
            <person name="Shah N."/>
            <person name="Rotter K."/>
            <person name="Hodges J."/>
            <person name="Ingenthron E."/>
            <person name="Cordes M."/>
            <person name="Kohlberg S."/>
            <person name="Sgro J."/>
            <person name="Delgado B."/>
            <person name="Mead K."/>
            <person name="Chinwalla A."/>
            <person name="Leonard S."/>
            <person name="Crouse K."/>
            <person name="Collura K."/>
            <person name="Kudrna D."/>
            <person name="Currie J."/>
            <person name="He R."/>
            <person name="Angelova A."/>
            <person name="Rajasekar S."/>
            <person name="Mueller T."/>
            <person name="Lomeli R."/>
            <person name="Scara G."/>
            <person name="Ko A."/>
            <person name="Delaney K."/>
            <person name="Wissotski M."/>
            <person name="Lopez G."/>
            <person name="Campos D."/>
            <person name="Braidotti M."/>
            <person name="Ashley E."/>
            <person name="Golser W."/>
            <person name="Kim H."/>
            <person name="Lee S."/>
            <person name="Lin J."/>
            <person name="Dujmic Z."/>
            <person name="Kim W."/>
            <person name="Talag J."/>
            <person name="Zuccolo A."/>
            <person name="Fan C."/>
            <person name="Sebastian A."/>
            <person name="Kramer M."/>
            <person name="Spiegel L."/>
            <person name="Nascimento L."/>
            <person name="Zutavern T."/>
            <person name="Miller B."/>
            <person name="Ambroise C."/>
            <person name="Muller S."/>
            <person name="Spooner W."/>
            <person name="Narechania A."/>
            <person name="Ren L."/>
            <person name="Wei S."/>
            <person name="Kumari S."/>
            <person name="Faga B."/>
            <person name="Levy M.J."/>
            <person name="McMahan L."/>
            <person name="Van Buren P."/>
            <person name="Vaughn M.W."/>
            <person name="Ying K."/>
            <person name="Yeh C.-T."/>
            <person name="Emrich S.J."/>
            <person name="Jia Y."/>
            <person name="Kalyanaraman A."/>
            <person name="Hsia A.-P."/>
            <person name="Barbazuk W.B."/>
            <person name="Baucom R.S."/>
            <person name="Brutnell T.P."/>
            <person name="Carpita N.C."/>
            <person name="Chaparro C."/>
            <person name="Chia J.-M."/>
            <person name="Deragon J.-M."/>
            <person name="Estill J.C."/>
            <person name="Fu Y."/>
            <person name="Jeddeloh J.A."/>
            <person name="Han Y."/>
            <person name="Lee H."/>
            <person name="Li P."/>
            <person name="Lisch D.R."/>
            <person name="Liu S."/>
            <person name="Liu Z."/>
            <person name="Nagel D.H."/>
            <person name="McCann M.C."/>
            <person name="SanMiguel P."/>
            <person name="Myers A.M."/>
            <person name="Nettleton D."/>
            <person name="Nguyen J."/>
            <person name="Penning B.W."/>
            <person name="Ponnala L."/>
            <person name="Schneider K.L."/>
            <person name="Schwartz D.C."/>
            <person name="Sharma A."/>
            <person name="Soderlund C."/>
            <person name="Springer N.M."/>
            <person name="Sun Q."/>
            <person name="Wang H."/>
            <person name="Waterman M."/>
            <person name="Westerman R."/>
            <person name="Wolfgruber T.K."/>
            <person name="Yang L."/>
            <person name="Yu Y."/>
            <person name="Zhang L."/>
            <person name="Zhou S."/>
            <person name="Zhu Q."/>
            <person name="Bennetzen J.L."/>
            <person name="Dawe R.K."/>
            <person name="Jiang J."/>
            <person name="Jiang N."/>
            <person name="Presting G.G."/>
            <person name="Wessler S.R."/>
            <person name="Aluru S."/>
            <person name="Martienssen R.A."/>
            <person name="Clifton S.W."/>
            <person name="McCombie W.R."/>
            <person name="Wing R.A."/>
            <person name="Wilson R.K."/>
        </authorList>
    </citation>
    <scope>NUCLEOTIDE SEQUENCE [LARGE SCALE GENOMIC DNA]</scope>
    <source>
        <strain evidence="3">cv. B73</strain>
    </source>
</reference>
<organism evidence="2 3">
    <name type="scientific">Zea mays</name>
    <name type="common">Maize</name>
    <dbReference type="NCBI Taxonomy" id="4577"/>
    <lineage>
        <taxon>Eukaryota</taxon>
        <taxon>Viridiplantae</taxon>
        <taxon>Streptophyta</taxon>
        <taxon>Embryophyta</taxon>
        <taxon>Tracheophyta</taxon>
        <taxon>Spermatophyta</taxon>
        <taxon>Magnoliopsida</taxon>
        <taxon>Liliopsida</taxon>
        <taxon>Poales</taxon>
        <taxon>Poaceae</taxon>
        <taxon>PACMAD clade</taxon>
        <taxon>Panicoideae</taxon>
        <taxon>Andropogonodae</taxon>
        <taxon>Andropogoneae</taxon>
        <taxon>Tripsacinae</taxon>
        <taxon>Zea</taxon>
    </lineage>
</organism>
<reference evidence="2" key="2">
    <citation type="submission" date="2019-07" db="EMBL/GenBank/DDBJ databases">
        <authorList>
            <person name="Seetharam A."/>
            <person name="Woodhouse M."/>
            <person name="Cannon E."/>
        </authorList>
    </citation>
    <scope>NUCLEOTIDE SEQUENCE [LARGE SCALE GENOMIC DNA]</scope>
    <source>
        <strain evidence="2">cv. B73</strain>
    </source>
</reference>
<sequence>MAHTAVVPLKPQSTLAWTPSSLSMVLNALTQASRHTSSIRAGASDDDDRSLRLPSVDDDAAGDVAKGQVVPVTVGAQEQRVPLAQDHEGEVVPRQLADQLPGGHAVLHAESLETTDES</sequence>
<keyword evidence="3" id="KW-1185">Reference proteome</keyword>
<proteinExistence type="predicted"/>
<dbReference type="InParanoid" id="A0A804UFT9"/>
<protein>
    <submittedName>
        <fullName evidence="2">Uncharacterized protein</fullName>
    </submittedName>
</protein>
<evidence type="ECO:0000256" key="1">
    <source>
        <dbReference type="SAM" id="MobiDB-lite"/>
    </source>
</evidence>
<dbReference type="EnsemblPlants" id="Zm00001eb341170_T001">
    <property type="protein sequence ID" value="Zm00001eb341170_P001"/>
    <property type="gene ID" value="Zm00001eb341170"/>
</dbReference>
<dbReference type="Proteomes" id="UP000007305">
    <property type="component" value="Chromosome 8"/>
</dbReference>
<dbReference type="AlphaFoldDB" id="A0A804UFT9"/>
<accession>A0A804UFT9</accession>
<reference evidence="2" key="3">
    <citation type="submission" date="2021-05" db="UniProtKB">
        <authorList>
            <consortium name="EnsemblPlants"/>
        </authorList>
    </citation>
    <scope>IDENTIFICATION</scope>
    <source>
        <strain evidence="2">cv. B73</strain>
    </source>
</reference>